<keyword evidence="3" id="KW-1185">Reference proteome</keyword>
<dbReference type="STRING" id="1424294.Gferi_14320"/>
<name>A0A1D8GIB5_9FIRM</name>
<evidence type="ECO:0000256" key="1">
    <source>
        <dbReference type="SAM" id="Phobius"/>
    </source>
</evidence>
<keyword evidence="1" id="KW-0812">Transmembrane</keyword>
<dbReference type="KEGG" id="gfe:Gferi_14320"/>
<keyword evidence="1" id="KW-0472">Membrane</keyword>
<sequence length="464" mass="53629">MKKMKRIFLMLSIFMIFVVINYILIIGQYKKAAANGGYSNWTMIQHPLYNASHKIEFLMDEAKELELNLWWRSLTGSIEITITDKKGEIYFSKKANQMKDEYLVALRQGRYILSINISNFTGAAALGYENIVRINAFPNEGYSIIPSDPSKSFYWDYLLYIPSKIKESKLLVVPNNTGKVSDLIDVHKEKAKELIIYKATLAEDLGIPLLVPIFPRPESHNELYTHALDRETIFTNINELKRLDLQLIAMIDDAKRILSEKGIMVDEKIFMSGFSASGDFVDRFTFLHPEMVKAAVIGGSDNIIPYKNLNGENIPYPIGIYDYEKITGREFDVNLIGDVYRYIFKGAEDEGGWQLWVENGKKIRCTGKEYYEKFEAPQLIESLKKRAKPICVEGNLTDVEQKEILFRAYDGKILIDRFLKIKETFDMLNIDKSEFVLYKGIGHEITEEIRQDELEFFRKILSKP</sequence>
<evidence type="ECO:0000313" key="2">
    <source>
        <dbReference type="EMBL" id="AOT70644.1"/>
    </source>
</evidence>
<reference evidence="2 3" key="1">
    <citation type="submission" date="2016-09" db="EMBL/GenBank/DDBJ databases">
        <title>Genomic analysis reveals versatility of anaerobic energy metabolism of Geosporobacter ferrireducens IRF9 of phylum Firmicutes.</title>
        <authorList>
            <person name="Kim S.-J."/>
        </authorList>
    </citation>
    <scope>NUCLEOTIDE SEQUENCE [LARGE SCALE GENOMIC DNA]</scope>
    <source>
        <strain evidence="2 3">IRF9</strain>
    </source>
</reference>
<dbReference type="AlphaFoldDB" id="A0A1D8GIB5"/>
<dbReference type="SUPFAM" id="SSF53474">
    <property type="entry name" value="alpha/beta-Hydrolases"/>
    <property type="match status" value="1"/>
</dbReference>
<accession>A0A1D8GIB5</accession>
<dbReference type="Gene3D" id="3.40.50.1820">
    <property type="entry name" value="alpha/beta hydrolase"/>
    <property type="match status" value="1"/>
</dbReference>
<protein>
    <submittedName>
        <fullName evidence="2">Uncharacterized protein</fullName>
    </submittedName>
</protein>
<feature type="transmembrane region" description="Helical" evidence="1">
    <location>
        <begin position="7"/>
        <end position="25"/>
    </location>
</feature>
<dbReference type="InterPro" id="IPR029058">
    <property type="entry name" value="AB_hydrolase_fold"/>
</dbReference>
<gene>
    <name evidence="2" type="ORF">Gferi_14320</name>
</gene>
<keyword evidence="1" id="KW-1133">Transmembrane helix</keyword>
<proteinExistence type="predicted"/>
<evidence type="ECO:0000313" key="3">
    <source>
        <dbReference type="Proteomes" id="UP000095743"/>
    </source>
</evidence>
<dbReference type="Proteomes" id="UP000095743">
    <property type="component" value="Chromosome"/>
</dbReference>
<dbReference type="EMBL" id="CP017269">
    <property type="protein sequence ID" value="AOT70644.1"/>
    <property type="molecule type" value="Genomic_DNA"/>
</dbReference>
<organism evidence="2 3">
    <name type="scientific">Geosporobacter ferrireducens</name>
    <dbReference type="NCBI Taxonomy" id="1424294"/>
    <lineage>
        <taxon>Bacteria</taxon>
        <taxon>Bacillati</taxon>
        <taxon>Bacillota</taxon>
        <taxon>Clostridia</taxon>
        <taxon>Peptostreptococcales</taxon>
        <taxon>Thermotaleaceae</taxon>
        <taxon>Geosporobacter</taxon>
    </lineage>
</organism>